<dbReference type="EMBL" id="BPLQ01000162">
    <property type="protein sequence ID" value="GIX68200.1"/>
    <property type="molecule type" value="Genomic_DNA"/>
</dbReference>
<reference evidence="2 3" key="1">
    <citation type="submission" date="2021-06" db="EMBL/GenBank/DDBJ databases">
        <title>Caerostris darwini draft genome.</title>
        <authorList>
            <person name="Kono N."/>
            <person name="Arakawa K."/>
        </authorList>
    </citation>
    <scope>NUCLEOTIDE SEQUENCE [LARGE SCALE GENOMIC DNA]</scope>
</reference>
<dbReference type="AlphaFoldDB" id="A0AAV4M7H9"/>
<comment type="caution">
    <text evidence="2">The sequence shown here is derived from an EMBL/GenBank/DDBJ whole genome shotgun (WGS) entry which is preliminary data.</text>
</comment>
<evidence type="ECO:0000313" key="3">
    <source>
        <dbReference type="Proteomes" id="UP001054837"/>
    </source>
</evidence>
<keyword evidence="3" id="KW-1185">Reference proteome</keyword>
<organism evidence="2 3">
    <name type="scientific">Caerostris darwini</name>
    <dbReference type="NCBI Taxonomy" id="1538125"/>
    <lineage>
        <taxon>Eukaryota</taxon>
        <taxon>Metazoa</taxon>
        <taxon>Ecdysozoa</taxon>
        <taxon>Arthropoda</taxon>
        <taxon>Chelicerata</taxon>
        <taxon>Arachnida</taxon>
        <taxon>Araneae</taxon>
        <taxon>Araneomorphae</taxon>
        <taxon>Entelegynae</taxon>
        <taxon>Araneoidea</taxon>
        <taxon>Araneidae</taxon>
        <taxon>Caerostris</taxon>
    </lineage>
</organism>
<sequence length="111" mass="12814">MNLFTERKSMRSTRQNMRTRINLTVPQRALGKKERKKPKVQPHDVPFKYSLYVAHESIHKTQLDGVNTPKHANPYQVYCSPKSVGEKKGKKPKVQPDDVACRDQAKNPTTR</sequence>
<evidence type="ECO:0000313" key="2">
    <source>
        <dbReference type="EMBL" id="GIX68200.1"/>
    </source>
</evidence>
<evidence type="ECO:0000256" key="1">
    <source>
        <dbReference type="SAM" id="MobiDB-lite"/>
    </source>
</evidence>
<dbReference type="Proteomes" id="UP001054837">
    <property type="component" value="Unassembled WGS sequence"/>
</dbReference>
<protein>
    <submittedName>
        <fullName evidence="2">Uncharacterized protein</fullName>
    </submittedName>
</protein>
<accession>A0AAV4M7H9</accession>
<proteinExistence type="predicted"/>
<feature type="region of interest" description="Disordered" evidence="1">
    <location>
        <begin position="63"/>
        <end position="111"/>
    </location>
</feature>
<name>A0AAV4M7H9_9ARAC</name>
<feature type="compositionally biased region" description="Basic and acidic residues" evidence="1">
    <location>
        <begin position="94"/>
        <end position="105"/>
    </location>
</feature>
<gene>
    <name evidence="2" type="ORF">CDAR_36481</name>
</gene>